<keyword evidence="2" id="KW-0853">WD repeat</keyword>
<keyword evidence="3" id="KW-0677">Repeat</keyword>
<dbReference type="InterPro" id="IPR015943">
    <property type="entry name" value="WD40/YVTN_repeat-like_dom_sf"/>
</dbReference>
<reference evidence="5 6" key="2">
    <citation type="submission" date="2018-11" db="EMBL/GenBank/DDBJ databases">
        <authorList>
            <consortium name="Pathogen Informatics"/>
        </authorList>
    </citation>
    <scope>NUCLEOTIDE SEQUENCE [LARGE SCALE GENOMIC DNA]</scope>
    <source>
        <strain evidence="5 6">NST_G2</strain>
    </source>
</reference>
<dbReference type="Proteomes" id="UP000275846">
    <property type="component" value="Unassembled WGS sequence"/>
</dbReference>
<reference evidence="7" key="1">
    <citation type="submission" date="2016-06" db="UniProtKB">
        <authorList>
            <consortium name="WormBaseParasite"/>
        </authorList>
    </citation>
    <scope>IDENTIFICATION</scope>
</reference>
<evidence type="ECO:0000313" key="7">
    <source>
        <dbReference type="WBParaSite" id="SSLN_0000336701-mRNA-1"/>
    </source>
</evidence>
<proteinExistence type="predicted"/>
<dbReference type="PANTHER" id="PTHR22652">
    <property type="entry name" value="NUCLEOPORIN NUP43"/>
    <property type="match status" value="1"/>
</dbReference>
<evidence type="ECO:0000313" key="6">
    <source>
        <dbReference type="Proteomes" id="UP000275846"/>
    </source>
</evidence>
<sequence>MFQQQQIQTVTTEKYLPFQISRVRLAPIFGTQTPPLVLTGTFQEEVNSLCAWQYRPSATYANNFLNAPLHDSGLPSVLADSEDEPRLACSVVHPGDVQQLKVHTDSQLVFTGSSMGFVGIYRLAVPKDTSDVFSLSKLHFWTRTPKSDCDNSDDDFIPQDVPISDVSFSADASQLYVGDDLGQLTVLDTETLVPKVKTAVSARGFDVATINAIEVIDDECIATANQVGQLNLWDLRSPLRDNLPQRRIIPAASPSSPPESAHRSLSNVNFLASPSATTPLITLTHLLGIQSANDGLVFFLFSMGEPRPLVCLSQHPGQPHLLAVGGINSHVVSNKKSTSTCYIWDLRADQHPLSELDCPGTAVWEIKFHPTQPQQLYLATEEAGLVRVQSTSPSESWSYMEGARKKLSAVCAMQKPTGCCSVHTFDLLGGLLICGRDNGVLQTIQDPSTSVFSFA</sequence>
<dbReference type="WBParaSite" id="SSLN_0000336701-mRNA-1">
    <property type="protein sequence ID" value="SSLN_0000336701-mRNA-1"/>
    <property type="gene ID" value="SSLN_0000336701"/>
</dbReference>
<dbReference type="SUPFAM" id="SSF50978">
    <property type="entry name" value="WD40 repeat-like"/>
    <property type="match status" value="1"/>
</dbReference>
<evidence type="ECO:0000256" key="4">
    <source>
        <dbReference type="ARBA" id="ARBA00023242"/>
    </source>
</evidence>
<evidence type="ECO:0000256" key="2">
    <source>
        <dbReference type="ARBA" id="ARBA00022574"/>
    </source>
</evidence>
<dbReference type="PANTHER" id="PTHR22652:SF0">
    <property type="entry name" value="NUCLEOPORIN NUP43"/>
    <property type="match status" value="1"/>
</dbReference>
<dbReference type="STRING" id="70667.A0A183SGB9"/>
<dbReference type="OrthoDB" id="9890280at2759"/>
<gene>
    <name evidence="5" type="ORF">SSLN_LOCUS3267</name>
</gene>
<keyword evidence="6" id="KW-1185">Reference proteome</keyword>
<dbReference type="EMBL" id="UYSU01032483">
    <property type="protein sequence ID" value="VDL89652.1"/>
    <property type="molecule type" value="Genomic_DNA"/>
</dbReference>
<dbReference type="GO" id="GO:0031080">
    <property type="term" value="C:nuclear pore outer ring"/>
    <property type="evidence" value="ECO:0007669"/>
    <property type="project" value="TreeGrafter"/>
</dbReference>
<evidence type="ECO:0000256" key="3">
    <source>
        <dbReference type="ARBA" id="ARBA00022737"/>
    </source>
</evidence>
<dbReference type="AlphaFoldDB" id="A0A183SGB9"/>
<dbReference type="InterPro" id="IPR036322">
    <property type="entry name" value="WD40_repeat_dom_sf"/>
</dbReference>
<name>A0A183SGB9_SCHSO</name>
<keyword evidence="4" id="KW-0539">Nucleus</keyword>
<accession>A0A183SGB9</accession>
<dbReference type="Gene3D" id="2.130.10.10">
    <property type="entry name" value="YVTN repeat-like/Quinoprotein amine dehydrogenase"/>
    <property type="match status" value="1"/>
</dbReference>
<protein>
    <submittedName>
        <fullName evidence="7">WD_REPEATS_REGION domain-containing protein</fullName>
    </submittedName>
</protein>
<evidence type="ECO:0000313" key="5">
    <source>
        <dbReference type="EMBL" id="VDL89652.1"/>
    </source>
</evidence>
<organism evidence="7">
    <name type="scientific">Schistocephalus solidus</name>
    <name type="common">Tapeworm</name>
    <dbReference type="NCBI Taxonomy" id="70667"/>
    <lineage>
        <taxon>Eukaryota</taxon>
        <taxon>Metazoa</taxon>
        <taxon>Spiralia</taxon>
        <taxon>Lophotrochozoa</taxon>
        <taxon>Platyhelminthes</taxon>
        <taxon>Cestoda</taxon>
        <taxon>Eucestoda</taxon>
        <taxon>Diphyllobothriidea</taxon>
        <taxon>Diphyllobothriidae</taxon>
        <taxon>Schistocephalus</taxon>
    </lineage>
</organism>
<comment type="subcellular location">
    <subcellularLocation>
        <location evidence="1">Nucleus</location>
    </subcellularLocation>
</comment>
<evidence type="ECO:0000256" key="1">
    <source>
        <dbReference type="ARBA" id="ARBA00004123"/>
    </source>
</evidence>